<dbReference type="PROSITE" id="PS50977">
    <property type="entry name" value="HTH_TETR_2"/>
    <property type="match status" value="2"/>
</dbReference>
<evidence type="ECO:0000313" key="5">
    <source>
        <dbReference type="EMBL" id="TWF99192.1"/>
    </source>
</evidence>
<evidence type="ECO:0000256" key="1">
    <source>
        <dbReference type="ARBA" id="ARBA00023125"/>
    </source>
</evidence>
<dbReference type="Pfam" id="PF00440">
    <property type="entry name" value="TetR_N"/>
    <property type="match status" value="2"/>
</dbReference>
<proteinExistence type="predicted"/>
<feature type="domain" description="HTH tetR-type" evidence="4">
    <location>
        <begin position="218"/>
        <end position="278"/>
    </location>
</feature>
<gene>
    <name evidence="5" type="ORF">FHX73_113033</name>
</gene>
<sequence length="415" mass="44614">MAGEVAAARRPRGRRGQILLAAAEQFHRRGYHQVAMAEVAAAVGITAPALYRHYRGKPELLRQAVRGGLAALDGAVAAAGARADAGPRGLAVALAGVALEHRALGTLWQRDARLLPPAQRAELRRQLRATVRAASRQLTAARPELSRSQAELLVAAALSAAGSLSYHTFAPPRRRFEQLLTALLEGLLRAPVDGPPVGWPSVGGPAPLRRGGGAGEPVGRREELLAAAVRLFDEHGFDNVSTDRIGAAVGIAGPSLYKHFPAKVDLLAAALVRCRERLWHEVAGTLSGPDASLERGLAAYLDFARRHHHYLGAMVSETERLAEPDRSRAVDFRRDFLRLWVDLLRRRRPEYDKAEARIRVHAMFAVVNDGVRQPAWRDRPAPGLELLAATVLGPAEPGNGPGAGPAVPDPPRGVR</sequence>
<comment type="caution">
    <text evidence="5">The sequence shown here is derived from an EMBL/GenBank/DDBJ whole genome shotgun (WGS) entry which is preliminary data.</text>
</comment>
<feature type="DNA-binding region" description="H-T-H motif" evidence="2">
    <location>
        <begin position="241"/>
        <end position="260"/>
    </location>
</feature>
<organism evidence="5 6">
    <name type="scientific">Kitasatospora viridis</name>
    <dbReference type="NCBI Taxonomy" id="281105"/>
    <lineage>
        <taxon>Bacteria</taxon>
        <taxon>Bacillati</taxon>
        <taxon>Actinomycetota</taxon>
        <taxon>Actinomycetes</taxon>
        <taxon>Kitasatosporales</taxon>
        <taxon>Streptomycetaceae</taxon>
        <taxon>Kitasatospora</taxon>
    </lineage>
</organism>
<dbReference type="PANTHER" id="PTHR30055:SF237">
    <property type="entry name" value="TRANSCRIPTIONAL REPRESSOR MCE3R"/>
    <property type="match status" value="1"/>
</dbReference>
<keyword evidence="6" id="KW-1185">Reference proteome</keyword>
<dbReference type="Proteomes" id="UP000317940">
    <property type="component" value="Unassembled WGS sequence"/>
</dbReference>
<keyword evidence="1 2" id="KW-0238">DNA-binding</keyword>
<dbReference type="InterPro" id="IPR050109">
    <property type="entry name" value="HTH-type_TetR-like_transc_reg"/>
</dbReference>
<dbReference type="InterPro" id="IPR001647">
    <property type="entry name" value="HTH_TetR"/>
</dbReference>
<protein>
    <submittedName>
        <fullName evidence="5">TetR family transcriptional regulator</fullName>
    </submittedName>
</protein>
<feature type="region of interest" description="Disordered" evidence="3">
    <location>
        <begin position="392"/>
        <end position="415"/>
    </location>
</feature>
<evidence type="ECO:0000259" key="4">
    <source>
        <dbReference type="PROSITE" id="PS50977"/>
    </source>
</evidence>
<feature type="domain" description="HTH tetR-type" evidence="4">
    <location>
        <begin position="12"/>
        <end position="72"/>
    </location>
</feature>
<name>A0A561UIJ1_9ACTN</name>
<dbReference type="EMBL" id="VIWT01000001">
    <property type="protein sequence ID" value="TWF99192.1"/>
    <property type="molecule type" value="Genomic_DNA"/>
</dbReference>
<dbReference type="InterPro" id="IPR023772">
    <property type="entry name" value="DNA-bd_HTH_TetR-type_CS"/>
</dbReference>
<dbReference type="GO" id="GO:0000976">
    <property type="term" value="F:transcription cis-regulatory region binding"/>
    <property type="evidence" value="ECO:0007669"/>
    <property type="project" value="TreeGrafter"/>
</dbReference>
<evidence type="ECO:0000256" key="3">
    <source>
        <dbReference type="SAM" id="MobiDB-lite"/>
    </source>
</evidence>
<dbReference type="AlphaFoldDB" id="A0A561UIJ1"/>
<evidence type="ECO:0000256" key="2">
    <source>
        <dbReference type="PROSITE-ProRule" id="PRU00335"/>
    </source>
</evidence>
<accession>A0A561UIJ1</accession>
<dbReference type="GO" id="GO:0003700">
    <property type="term" value="F:DNA-binding transcription factor activity"/>
    <property type="evidence" value="ECO:0007669"/>
    <property type="project" value="TreeGrafter"/>
</dbReference>
<dbReference type="OrthoDB" id="4456617at2"/>
<dbReference type="Gene3D" id="1.10.357.10">
    <property type="entry name" value="Tetracycline Repressor, domain 2"/>
    <property type="match status" value="2"/>
</dbReference>
<dbReference type="InterPro" id="IPR009057">
    <property type="entry name" value="Homeodomain-like_sf"/>
</dbReference>
<feature type="DNA-binding region" description="H-T-H motif" evidence="2">
    <location>
        <begin position="35"/>
        <end position="54"/>
    </location>
</feature>
<evidence type="ECO:0000313" key="6">
    <source>
        <dbReference type="Proteomes" id="UP000317940"/>
    </source>
</evidence>
<dbReference type="RefSeq" id="WP_145905499.1">
    <property type="nucleotide sequence ID" value="NZ_BAAAMZ010000015.1"/>
</dbReference>
<reference evidence="5 6" key="1">
    <citation type="submission" date="2019-06" db="EMBL/GenBank/DDBJ databases">
        <title>Sequencing the genomes of 1000 actinobacteria strains.</title>
        <authorList>
            <person name="Klenk H.-P."/>
        </authorList>
    </citation>
    <scope>NUCLEOTIDE SEQUENCE [LARGE SCALE GENOMIC DNA]</scope>
    <source>
        <strain evidence="5 6">DSM 44826</strain>
    </source>
</reference>
<dbReference type="Gene3D" id="1.10.10.60">
    <property type="entry name" value="Homeodomain-like"/>
    <property type="match status" value="2"/>
</dbReference>
<dbReference type="SUPFAM" id="SSF46689">
    <property type="entry name" value="Homeodomain-like"/>
    <property type="match status" value="2"/>
</dbReference>
<dbReference type="PROSITE" id="PS01081">
    <property type="entry name" value="HTH_TETR_1"/>
    <property type="match status" value="1"/>
</dbReference>
<dbReference type="PRINTS" id="PR00455">
    <property type="entry name" value="HTHTETR"/>
</dbReference>
<dbReference type="PANTHER" id="PTHR30055">
    <property type="entry name" value="HTH-TYPE TRANSCRIPTIONAL REGULATOR RUTR"/>
    <property type="match status" value="1"/>
</dbReference>